<keyword evidence="2" id="KW-1185">Reference proteome</keyword>
<gene>
    <name evidence="1" type="primary">GLEAN_16265</name>
    <name evidence="1" type="ORF">TcasGA2_TC016265</name>
</gene>
<organism evidence="1 2">
    <name type="scientific">Tribolium castaneum</name>
    <name type="common">Red flour beetle</name>
    <dbReference type="NCBI Taxonomy" id="7070"/>
    <lineage>
        <taxon>Eukaryota</taxon>
        <taxon>Metazoa</taxon>
        <taxon>Ecdysozoa</taxon>
        <taxon>Arthropoda</taxon>
        <taxon>Hexapoda</taxon>
        <taxon>Insecta</taxon>
        <taxon>Pterygota</taxon>
        <taxon>Neoptera</taxon>
        <taxon>Endopterygota</taxon>
        <taxon>Coleoptera</taxon>
        <taxon>Polyphaga</taxon>
        <taxon>Cucujiformia</taxon>
        <taxon>Tenebrionidae</taxon>
        <taxon>Tenebrionidae incertae sedis</taxon>
        <taxon>Tribolium</taxon>
    </lineage>
</organism>
<reference evidence="1 2" key="2">
    <citation type="journal article" date="2010" name="Nucleic Acids Res.">
        <title>BeetleBase in 2010: revisions to provide comprehensive genomic information for Tribolium castaneum.</title>
        <authorList>
            <person name="Kim H.S."/>
            <person name="Murphy T."/>
            <person name="Xia J."/>
            <person name="Caragea D."/>
            <person name="Park Y."/>
            <person name="Beeman R.W."/>
            <person name="Lorenzen M.D."/>
            <person name="Butcher S."/>
            <person name="Manak J.R."/>
            <person name="Brown S.J."/>
        </authorList>
    </citation>
    <scope>GENOME REANNOTATION</scope>
    <source>
        <strain evidence="1 2">Georgia GA2</strain>
    </source>
</reference>
<accession>D6X2X2</accession>
<reference evidence="1 2" key="1">
    <citation type="journal article" date="2008" name="Nature">
        <title>The genome of the model beetle and pest Tribolium castaneum.</title>
        <authorList>
            <consortium name="Tribolium Genome Sequencing Consortium"/>
            <person name="Richards S."/>
            <person name="Gibbs R.A."/>
            <person name="Weinstock G.M."/>
            <person name="Brown S.J."/>
            <person name="Denell R."/>
            <person name="Beeman R.W."/>
            <person name="Gibbs R."/>
            <person name="Beeman R.W."/>
            <person name="Brown S.J."/>
            <person name="Bucher G."/>
            <person name="Friedrich M."/>
            <person name="Grimmelikhuijzen C.J."/>
            <person name="Klingler M."/>
            <person name="Lorenzen M."/>
            <person name="Richards S."/>
            <person name="Roth S."/>
            <person name="Schroder R."/>
            <person name="Tautz D."/>
            <person name="Zdobnov E.M."/>
            <person name="Muzny D."/>
            <person name="Gibbs R.A."/>
            <person name="Weinstock G.M."/>
            <person name="Attaway T."/>
            <person name="Bell S."/>
            <person name="Buhay C.J."/>
            <person name="Chandrabose M.N."/>
            <person name="Chavez D."/>
            <person name="Clerk-Blankenburg K.P."/>
            <person name="Cree A."/>
            <person name="Dao M."/>
            <person name="Davis C."/>
            <person name="Chacko J."/>
            <person name="Dinh H."/>
            <person name="Dugan-Rocha S."/>
            <person name="Fowler G."/>
            <person name="Garner T.T."/>
            <person name="Garnes J."/>
            <person name="Gnirke A."/>
            <person name="Hawes A."/>
            <person name="Hernandez J."/>
            <person name="Hines S."/>
            <person name="Holder M."/>
            <person name="Hume J."/>
            <person name="Jhangiani S.N."/>
            <person name="Joshi V."/>
            <person name="Khan Z.M."/>
            <person name="Jackson L."/>
            <person name="Kovar C."/>
            <person name="Kowis A."/>
            <person name="Lee S."/>
            <person name="Lewis L.R."/>
            <person name="Margolis J."/>
            <person name="Morgan M."/>
            <person name="Nazareth L.V."/>
            <person name="Nguyen N."/>
            <person name="Okwuonu G."/>
            <person name="Parker D."/>
            <person name="Richards S."/>
            <person name="Ruiz S.J."/>
            <person name="Santibanez J."/>
            <person name="Savard J."/>
            <person name="Scherer S.E."/>
            <person name="Schneider B."/>
            <person name="Sodergren E."/>
            <person name="Tautz D."/>
            <person name="Vattahil S."/>
            <person name="Villasana D."/>
            <person name="White C.S."/>
            <person name="Wright R."/>
            <person name="Park Y."/>
            <person name="Beeman R.W."/>
            <person name="Lord J."/>
            <person name="Oppert B."/>
            <person name="Lorenzen M."/>
            <person name="Brown S."/>
            <person name="Wang L."/>
            <person name="Savard J."/>
            <person name="Tautz D."/>
            <person name="Richards S."/>
            <person name="Weinstock G."/>
            <person name="Gibbs R.A."/>
            <person name="Liu Y."/>
            <person name="Worley K."/>
            <person name="Weinstock G."/>
            <person name="Elsik C.G."/>
            <person name="Reese J.T."/>
            <person name="Elhaik E."/>
            <person name="Landan G."/>
            <person name="Graur D."/>
            <person name="Arensburger P."/>
            <person name="Atkinson P."/>
            <person name="Beeman R.W."/>
            <person name="Beidler J."/>
            <person name="Brown S.J."/>
            <person name="Demuth J.P."/>
            <person name="Drury D.W."/>
            <person name="Du Y.Z."/>
            <person name="Fujiwara H."/>
            <person name="Lorenzen M."/>
            <person name="Maselli V."/>
            <person name="Osanai M."/>
            <person name="Park Y."/>
            <person name="Robertson H.M."/>
            <person name="Tu Z."/>
            <person name="Wang J.J."/>
            <person name="Wang S."/>
            <person name="Richards S."/>
            <person name="Song H."/>
            <person name="Zhang L."/>
            <person name="Sodergren E."/>
            <person name="Werner D."/>
            <person name="Stanke M."/>
            <person name="Morgenstern B."/>
            <person name="Solovyev V."/>
            <person name="Kosarev P."/>
            <person name="Brown G."/>
            <person name="Chen H.C."/>
            <person name="Ermolaeva O."/>
            <person name="Hlavina W."/>
            <person name="Kapustin Y."/>
            <person name="Kiryutin B."/>
            <person name="Kitts P."/>
            <person name="Maglott D."/>
            <person name="Pruitt K."/>
            <person name="Sapojnikov V."/>
            <person name="Souvorov A."/>
            <person name="Mackey A.J."/>
            <person name="Waterhouse R.M."/>
            <person name="Wyder S."/>
            <person name="Zdobnov E.M."/>
            <person name="Zdobnov E.M."/>
            <person name="Wyder S."/>
            <person name="Kriventseva E.V."/>
            <person name="Kadowaki T."/>
            <person name="Bork P."/>
            <person name="Aranda M."/>
            <person name="Bao R."/>
            <person name="Beermann A."/>
            <person name="Berns N."/>
            <person name="Bolognesi R."/>
            <person name="Bonneton F."/>
            <person name="Bopp D."/>
            <person name="Brown S.J."/>
            <person name="Bucher G."/>
            <person name="Butts T."/>
            <person name="Chaumot A."/>
            <person name="Denell R.E."/>
            <person name="Ferrier D.E."/>
            <person name="Friedrich M."/>
            <person name="Gordon C.M."/>
            <person name="Jindra M."/>
            <person name="Klingler M."/>
            <person name="Lan Q."/>
            <person name="Lattorff H.M."/>
            <person name="Laudet V."/>
            <person name="von Levetsow C."/>
            <person name="Liu Z."/>
            <person name="Lutz R."/>
            <person name="Lynch J.A."/>
            <person name="da Fonseca R.N."/>
            <person name="Posnien N."/>
            <person name="Reuter R."/>
            <person name="Roth S."/>
            <person name="Savard J."/>
            <person name="Schinko J.B."/>
            <person name="Schmitt C."/>
            <person name="Schoppmeier M."/>
            <person name="Schroder R."/>
            <person name="Shippy T.D."/>
            <person name="Simonnet F."/>
            <person name="Marques-Souza H."/>
            <person name="Tautz D."/>
            <person name="Tomoyasu Y."/>
            <person name="Trauner J."/>
            <person name="Van der Zee M."/>
            <person name="Vervoort M."/>
            <person name="Wittkopp N."/>
            <person name="Wimmer E.A."/>
            <person name="Yang X."/>
            <person name="Jones A.K."/>
            <person name="Sattelle D.B."/>
            <person name="Ebert P.R."/>
            <person name="Nelson D."/>
            <person name="Scott J.G."/>
            <person name="Beeman R.W."/>
            <person name="Muthukrishnan S."/>
            <person name="Kramer K.J."/>
            <person name="Arakane Y."/>
            <person name="Beeman R.W."/>
            <person name="Zhu Q."/>
            <person name="Hogenkamp D."/>
            <person name="Dixit R."/>
            <person name="Oppert B."/>
            <person name="Jiang H."/>
            <person name="Zou Z."/>
            <person name="Marshall J."/>
            <person name="Elpidina E."/>
            <person name="Vinokurov K."/>
            <person name="Oppert C."/>
            <person name="Zou Z."/>
            <person name="Evans J."/>
            <person name="Lu Z."/>
            <person name="Zhao P."/>
            <person name="Sumathipala N."/>
            <person name="Altincicek B."/>
            <person name="Vilcinskas A."/>
            <person name="Williams M."/>
            <person name="Hultmark D."/>
            <person name="Hetru C."/>
            <person name="Jiang H."/>
            <person name="Grimmelikhuijzen C.J."/>
            <person name="Hauser F."/>
            <person name="Cazzamali G."/>
            <person name="Williamson M."/>
            <person name="Park Y."/>
            <person name="Li B."/>
            <person name="Tanaka Y."/>
            <person name="Predel R."/>
            <person name="Neupert S."/>
            <person name="Schachtner J."/>
            <person name="Verleyen P."/>
            <person name="Raible F."/>
            <person name="Bork P."/>
            <person name="Friedrich M."/>
            <person name="Walden K.K."/>
            <person name="Robertson H.M."/>
            <person name="Angeli S."/>
            <person name="Foret S."/>
            <person name="Bucher G."/>
            <person name="Schuetz S."/>
            <person name="Maleszka R."/>
            <person name="Wimmer E.A."/>
            <person name="Beeman R.W."/>
            <person name="Lorenzen M."/>
            <person name="Tomoyasu Y."/>
            <person name="Miller S.C."/>
            <person name="Grossmann D."/>
            <person name="Bucher G."/>
        </authorList>
    </citation>
    <scope>NUCLEOTIDE SEQUENCE [LARGE SCALE GENOMIC DNA]</scope>
    <source>
        <strain evidence="1 2">Georgia GA2</strain>
    </source>
</reference>
<sequence>MAGTDSAIRSEPAEVADIVQQVKLPTHFMLAKMSSWQGGKTETNQTSSVEPKQGLNARCSAEFLYNCQRLGTRTDRKSRWHYTFIPGRRFTLATITSFIAST</sequence>
<dbReference type="HOGENOM" id="CLU_2280985_0_0_1"/>
<dbReference type="Proteomes" id="UP000007266">
    <property type="component" value="Linkage group 9"/>
</dbReference>
<evidence type="ECO:0000313" key="2">
    <source>
        <dbReference type="Proteomes" id="UP000007266"/>
    </source>
</evidence>
<proteinExistence type="predicted"/>
<dbReference type="AlphaFoldDB" id="D6X2X2"/>
<name>D6X2X2_TRICA</name>
<protein>
    <submittedName>
        <fullName evidence="1">Uncharacterized protein</fullName>
    </submittedName>
</protein>
<dbReference type="InParanoid" id="D6X2X2"/>
<evidence type="ECO:0000313" key="1">
    <source>
        <dbReference type="EMBL" id="EFA10628.1"/>
    </source>
</evidence>
<dbReference type="EMBL" id="KQ971372">
    <property type="protein sequence ID" value="EFA10628.1"/>
    <property type="molecule type" value="Genomic_DNA"/>
</dbReference>